<dbReference type="PANTHER" id="PTHR13832">
    <property type="entry name" value="PROTEIN PHOSPHATASE 2C"/>
    <property type="match status" value="1"/>
</dbReference>
<evidence type="ECO:0000313" key="2">
    <source>
        <dbReference type="EMBL" id="CED71072.1"/>
    </source>
</evidence>
<dbReference type="GeneID" id="28540548"/>
<proteinExistence type="predicted"/>
<dbReference type="CDD" id="cd00143">
    <property type="entry name" value="PP2Cc"/>
    <property type="match status" value="1"/>
</dbReference>
<dbReference type="SUPFAM" id="SSF81606">
    <property type="entry name" value="PP2C-like"/>
    <property type="match status" value="1"/>
</dbReference>
<sequence length="223" mass="24986">MSPQFQTAYFSEEGKVRDKNEDAILSFTDQRIWIVADGMGGYEYGEIASNMITDAFSSELLYGTLEQKIEKAKRILLKINHHLSQEKTLSHCAIIGSTVCMLIAQNGHIACLWAGDSRCYLFRHNKLYQISKDHTRQQHGKEALTQAIGMGTNLLIDHCIVPLQHQDTFLLSSDGVHKYLANSMIEACMALPTALKGCYHLKEQVLLTEANDNLSAIIIKANQ</sequence>
<dbReference type="GO" id="GO:0004722">
    <property type="term" value="F:protein serine/threonine phosphatase activity"/>
    <property type="evidence" value="ECO:0007669"/>
    <property type="project" value="UniProtKB-EC"/>
</dbReference>
<feature type="domain" description="PPM-type phosphatase" evidence="1">
    <location>
        <begin position="6"/>
        <end position="221"/>
    </location>
</feature>
<keyword evidence="3" id="KW-1185">Reference proteome</keyword>
<keyword evidence="2" id="KW-0378">Hydrolase</keyword>
<dbReference type="Pfam" id="PF13672">
    <property type="entry name" value="PP2C_2"/>
    <property type="match status" value="1"/>
</dbReference>
<dbReference type="KEGG" id="awd:AWOD_I_0982"/>
<dbReference type="STRING" id="80852.AWOD_I_0982"/>
<dbReference type="HOGENOM" id="CLU_034545_0_3_6"/>
<name>A0A090IL82_9GAMM</name>
<evidence type="ECO:0000259" key="1">
    <source>
        <dbReference type="PROSITE" id="PS51746"/>
    </source>
</evidence>
<reference evidence="3" key="1">
    <citation type="submission" date="2014-09" db="EMBL/GenBank/DDBJ databases">
        <authorList>
            <person name="Hjerde E."/>
        </authorList>
    </citation>
    <scope>NUCLEOTIDE SEQUENCE [LARGE SCALE GENOMIC DNA]</scope>
    <source>
        <strain evidence="3">06/09/139</strain>
    </source>
</reference>
<dbReference type="PANTHER" id="PTHR13832:SF827">
    <property type="entry name" value="PROTEIN PHOSPHATASE 1L"/>
    <property type="match status" value="1"/>
</dbReference>
<dbReference type="OrthoDB" id="9801841at2"/>
<dbReference type="EMBL" id="LN554846">
    <property type="protein sequence ID" value="CED71072.1"/>
    <property type="molecule type" value="Genomic_DNA"/>
</dbReference>
<evidence type="ECO:0000313" key="3">
    <source>
        <dbReference type="Proteomes" id="UP000032427"/>
    </source>
</evidence>
<accession>A0A090IL82</accession>
<dbReference type="SMART" id="SM00332">
    <property type="entry name" value="PP2Cc"/>
    <property type="match status" value="1"/>
</dbReference>
<organism evidence="2 3">
    <name type="scientific">Aliivibrio wodanis</name>
    <dbReference type="NCBI Taxonomy" id="80852"/>
    <lineage>
        <taxon>Bacteria</taxon>
        <taxon>Pseudomonadati</taxon>
        <taxon>Pseudomonadota</taxon>
        <taxon>Gammaproteobacteria</taxon>
        <taxon>Vibrionales</taxon>
        <taxon>Vibrionaceae</taxon>
        <taxon>Aliivibrio</taxon>
    </lineage>
</organism>
<dbReference type="EC" id="3.1.3.16" evidence="2"/>
<dbReference type="InterPro" id="IPR015655">
    <property type="entry name" value="PP2C"/>
</dbReference>
<dbReference type="SMART" id="SM00331">
    <property type="entry name" value="PP2C_SIG"/>
    <property type="match status" value="1"/>
</dbReference>
<dbReference type="PATRIC" id="fig|80852.17.peg.1001"/>
<dbReference type="Gene3D" id="3.60.40.10">
    <property type="entry name" value="PPM-type phosphatase domain"/>
    <property type="match status" value="1"/>
</dbReference>
<dbReference type="AlphaFoldDB" id="A0A090IL82"/>
<dbReference type="PROSITE" id="PS51746">
    <property type="entry name" value="PPM_2"/>
    <property type="match status" value="1"/>
</dbReference>
<protein>
    <submittedName>
        <fullName evidence="2">Serine/threonine phosphoprotein phosphatase</fullName>
        <ecNumber evidence="2">3.1.3.16</ecNumber>
    </submittedName>
</protein>
<gene>
    <name evidence="2" type="primary">vasL</name>
    <name evidence="2" type="ORF">AWOD_I_0982</name>
</gene>
<dbReference type="Proteomes" id="UP000032427">
    <property type="component" value="Chromosome 1"/>
</dbReference>
<dbReference type="InterPro" id="IPR036457">
    <property type="entry name" value="PPM-type-like_dom_sf"/>
</dbReference>
<dbReference type="InterPro" id="IPR001932">
    <property type="entry name" value="PPM-type_phosphatase-like_dom"/>
</dbReference>